<evidence type="ECO:0000256" key="1">
    <source>
        <dbReference type="ARBA" id="ARBA00022553"/>
    </source>
</evidence>
<dbReference type="SMART" id="SM00448">
    <property type="entry name" value="REC"/>
    <property type="match status" value="1"/>
</dbReference>
<dbReference type="CDD" id="cd17624">
    <property type="entry name" value="REC_OmpR_PmrA-like"/>
    <property type="match status" value="1"/>
</dbReference>
<evidence type="ECO:0000256" key="7">
    <source>
        <dbReference type="PROSITE-ProRule" id="PRU01091"/>
    </source>
</evidence>
<protein>
    <submittedName>
        <fullName evidence="10">Response regulator transcription factor</fullName>
    </submittedName>
</protein>
<sequence length="224" mass="24923">MRILLVEDDTLLADAVARALTQAAHAVDVVRTGEEADRALAANRFDLVILDVGLPGMDGFEVLKRLRGRRSDVPVLVLTARDSVEDRVTGLDLGADDYLTKPFHLAELEARVRALIRRGHQTASGTIVHGRLRFDAAGRRLYCDELPVDLSSRELAVLELLLMRVGRVVTKQQIADHLYGWGDEVSSNAIEVFVHRLRRKLEPMGANIRTVRGMGYLIDKAHDD</sequence>
<proteinExistence type="predicted"/>
<keyword evidence="2" id="KW-0902">Two-component regulatory system</keyword>
<evidence type="ECO:0000256" key="4">
    <source>
        <dbReference type="ARBA" id="ARBA00023125"/>
    </source>
</evidence>
<dbReference type="Pfam" id="PF00486">
    <property type="entry name" value="Trans_reg_C"/>
    <property type="match status" value="1"/>
</dbReference>
<reference evidence="10 11" key="1">
    <citation type="submission" date="2019-08" db="EMBL/GenBank/DDBJ databases">
        <title>Pelomicrobium methylotrophicum gen. nov., sp. nov. a moderately thermophilic, facultatively anaerobic, lithoautotrophic and methylotrophic bacterium isolated from a terrestrial mud volcano.</title>
        <authorList>
            <person name="Slobodkina G.B."/>
            <person name="Merkel A.Y."/>
            <person name="Slobodkin A.I."/>
        </authorList>
    </citation>
    <scope>NUCLEOTIDE SEQUENCE [LARGE SCALE GENOMIC DNA]</scope>
    <source>
        <strain evidence="10 11">SM250</strain>
    </source>
</reference>
<feature type="DNA-binding region" description="OmpR/PhoB-type" evidence="7">
    <location>
        <begin position="124"/>
        <end position="220"/>
    </location>
</feature>
<dbReference type="RefSeq" id="WP_147799231.1">
    <property type="nucleotide sequence ID" value="NZ_VPFL01000006.1"/>
</dbReference>
<dbReference type="OrthoDB" id="9802426at2"/>
<dbReference type="Gene3D" id="3.40.50.2300">
    <property type="match status" value="1"/>
</dbReference>
<keyword evidence="3" id="KW-0805">Transcription regulation</keyword>
<dbReference type="GO" id="GO:0000976">
    <property type="term" value="F:transcription cis-regulatory region binding"/>
    <property type="evidence" value="ECO:0007669"/>
    <property type="project" value="TreeGrafter"/>
</dbReference>
<dbReference type="SUPFAM" id="SSF52172">
    <property type="entry name" value="CheY-like"/>
    <property type="match status" value="1"/>
</dbReference>
<dbReference type="CDD" id="cd00383">
    <property type="entry name" value="trans_reg_C"/>
    <property type="match status" value="1"/>
</dbReference>
<name>A0A5C7ELT0_9PROT</name>
<evidence type="ECO:0000256" key="5">
    <source>
        <dbReference type="ARBA" id="ARBA00023163"/>
    </source>
</evidence>
<dbReference type="FunFam" id="3.40.50.2300:FF:000002">
    <property type="entry name" value="DNA-binding response regulator PhoP"/>
    <property type="match status" value="1"/>
</dbReference>
<dbReference type="AlphaFoldDB" id="A0A5C7ELT0"/>
<dbReference type="Gene3D" id="6.10.250.690">
    <property type="match status" value="1"/>
</dbReference>
<dbReference type="InterPro" id="IPR001867">
    <property type="entry name" value="OmpR/PhoB-type_DNA-bd"/>
</dbReference>
<keyword evidence="11" id="KW-1185">Reference proteome</keyword>
<dbReference type="PROSITE" id="PS50110">
    <property type="entry name" value="RESPONSE_REGULATORY"/>
    <property type="match status" value="1"/>
</dbReference>
<evidence type="ECO:0000313" key="11">
    <source>
        <dbReference type="Proteomes" id="UP000321201"/>
    </source>
</evidence>
<dbReference type="InterPro" id="IPR001789">
    <property type="entry name" value="Sig_transdc_resp-reg_receiver"/>
</dbReference>
<dbReference type="GO" id="GO:0005829">
    <property type="term" value="C:cytosol"/>
    <property type="evidence" value="ECO:0007669"/>
    <property type="project" value="TreeGrafter"/>
</dbReference>
<dbReference type="GO" id="GO:0032993">
    <property type="term" value="C:protein-DNA complex"/>
    <property type="evidence" value="ECO:0007669"/>
    <property type="project" value="TreeGrafter"/>
</dbReference>
<dbReference type="InterPro" id="IPR011006">
    <property type="entry name" value="CheY-like_superfamily"/>
</dbReference>
<feature type="domain" description="Response regulatory" evidence="8">
    <location>
        <begin position="2"/>
        <end position="116"/>
    </location>
</feature>
<gene>
    <name evidence="10" type="ORF">FR698_05750</name>
</gene>
<dbReference type="PANTHER" id="PTHR48111:SF67">
    <property type="entry name" value="TRANSCRIPTIONAL REGULATORY PROTEIN TCTD"/>
    <property type="match status" value="1"/>
</dbReference>
<dbReference type="Proteomes" id="UP000321201">
    <property type="component" value="Unassembled WGS sequence"/>
</dbReference>
<evidence type="ECO:0000256" key="2">
    <source>
        <dbReference type="ARBA" id="ARBA00023012"/>
    </source>
</evidence>
<evidence type="ECO:0000313" key="10">
    <source>
        <dbReference type="EMBL" id="TXF12363.1"/>
    </source>
</evidence>
<dbReference type="SMART" id="SM00862">
    <property type="entry name" value="Trans_reg_C"/>
    <property type="match status" value="1"/>
</dbReference>
<keyword evidence="1 6" id="KW-0597">Phosphoprotein</keyword>
<dbReference type="Pfam" id="PF00072">
    <property type="entry name" value="Response_reg"/>
    <property type="match status" value="1"/>
</dbReference>
<evidence type="ECO:0000259" key="9">
    <source>
        <dbReference type="PROSITE" id="PS51755"/>
    </source>
</evidence>
<dbReference type="GO" id="GO:0006355">
    <property type="term" value="P:regulation of DNA-templated transcription"/>
    <property type="evidence" value="ECO:0007669"/>
    <property type="project" value="InterPro"/>
</dbReference>
<keyword evidence="4 7" id="KW-0238">DNA-binding</keyword>
<dbReference type="GO" id="GO:0000156">
    <property type="term" value="F:phosphorelay response regulator activity"/>
    <property type="evidence" value="ECO:0007669"/>
    <property type="project" value="TreeGrafter"/>
</dbReference>
<keyword evidence="5" id="KW-0804">Transcription</keyword>
<accession>A0A5C7ELT0</accession>
<feature type="modified residue" description="4-aspartylphosphate" evidence="6">
    <location>
        <position position="51"/>
    </location>
</feature>
<dbReference type="InterPro" id="IPR039420">
    <property type="entry name" value="WalR-like"/>
</dbReference>
<evidence type="ECO:0000259" key="8">
    <source>
        <dbReference type="PROSITE" id="PS50110"/>
    </source>
</evidence>
<dbReference type="EMBL" id="VPFL01000006">
    <property type="protein sequence ID" value="TXF12363.1"/>
    <property type="molecule type" value="Genomic_DNA"/>
</dbReference>
<dbReference type="InterPro" id="IPR036388">
    <property type="entry name" value="WH-like_DNA-bd_sf"/>
</dbReference>
<evidence type="ECO:0000256" key="6">
    <source>
        <dbReference type="PROSITE-ProRule" id="PRU00169"/>
    </source>
</evidence>
<dbReference type="InParanoid" id="A0A5C7ELT0"/>
<organism evidence="10 11">
    <name type="scientific">Pelomicrobium methylotrophicum</name>
    <dbReference type="NCBI Taxonomy" id="2602750"/>
    <lineage>
        <taxon>Bacteria</taxon>
        <taxon>Pseudomonadati</taxon>
        <taxon>Pseudomonadota</taxon>
        <taxon>Hydrogenophilia</taxon>
        <taxon>Hydrogenophilia incertae sedis</taxon>
        <taxon>Pelomicrobium</taxon>
    </lineage>
</organism>
<comment type="caution">
    <text evidence="10">The sequence shown here is derived from an EMBL/GenBank/DDBJ whole genome shotgun (WGS) entry which is preliminary data.</text>
</comment>
<dbReference type="PANTHER" id="PTHR48111">
    <property type="entry name" value="REGULATOR OF RPOS"/>
    <property type="match status" value="1"/>
</dbReference>
<dbReference type="PROSITE" id="PS51755">
    <property type="entry name" value="OMPR_PHOB"/>
    <property type="match status" value="1"/>
</dbReference>
<dbReference type="Gene3D" id="1.10.10.10">
    <property type="entry name" value="Winged helix-like DNA-binding domain superfamily/Winged helix DNA-binding domain"/>
    <property type="match status" value="1"/>
</dbReference>
<evidence type="ECO:0000256" key="3">
    <source>
        <dbReference type="ARBA" id="ARBA00023015"/>
    </source>
</evidence>
<feature type="domain" description="OmpR/PhoB-type" evidence="9">
    <location>
        <begin position="124"/>
        <end position="220"/>
    </location>
</feature>